<protein>
    <submittedName>
        <fullName evidence="8">Apolipoprotein C1</fullName>
    </submittedName>
</protein>
<evidence type="ECO:0000256" key="2">
    <source>
        <dbReference type="ARBA" id="ARBA00009204"/>
    </source>
</evidence>
<dbReference type="GO" id="GO:0005504">
    <property type="term" value="F:fatty acid binding"/>
    <property type="evidence" value="ECO:0007669"/>
    <property type="project" value="TreeGrafter"/>
</dbReference>
<dbReference type="GO" id="GO:0004859">
    <property type="term" value="F:phospholipase inhibitor activity"/>
    <property type="evidence" value="ECO:0007669"/>
    <property type="project" value="TreeGrafter"/>
</dbReference>
<dbReference type="GO" id="GO:0050995">
    <property type="term" value="P:negative regulation of lipid catabolic process"/>
    <property type="evidence" value="ECO:0007669"/>
    <property type="project" value="TreeGrafter"/>
</dbReference>
<dbReference type="RefSeq" id="XP_008429390.1">
    <property type="nucleotide sequence ID" value="XM_008431168.1"/>
</dbReference>
<evidence type="ECO:0000256" key="4">
    <source>
        <dbReference type="ARBA" id="ARBA00022525"/>
    </source>
</evidence>
<evidence type="ECO:0000256" key="6">
    <source>
        <dbReference type="ARBA" id="ARBA00023055"/>
    </source>
</evidence>
<organism evidence="8 9">
    <name type="scientific">Poecilia reticulata</name>
    <name type="common">Guppy</name>
    <name type="synonym">Acanthophacelus reticulatus</name>
    <dbReference type="NCBI Taxonomy" id="8081"/>
    <lineage>
        <taxon>Eukaryota</taxon>
        <taxon>Metazoa</taxon>
        <taxon>Chordata</taxon>
        <taxon>Craniata</taxon>
        <taxon>Vertebrata</taxon>
        <taxon>Euteleostomi</taxon>
        <taxon>Actinopterygii</taxon>
        <taxon>Neopterygii</taxon>
        <taxon>Teleostei</taxon>
        <taxon>Neoteleostei</taxon>
        <taxon>Acanthomorphata</taxon>
        <taxon>Ovalentaria</taxon>
        <taxon>Atherinomorphae</taxon>
        <taxon>Cyprinodontiformes</taxon>
        <taxon>Poeciliidae</taxon>
        <taxon>Poeciliinae</taxon>
        <taxon>Poecilia</taxon>
    </lineage>
</organism>
<keyword evidence="6" id="KW-0445">Lipid transport</keyword>
<dbReference type="Proteomes" id="UP000242638">
    <property type="component" value="Unassembled WGS sequence"/>
</dbReference>
<accession>A0A3P9NB05</accession>
<keyword evidence="5 7" id="KW-0732">Signal</keyword>
<evidence type="ECO:0000256" key="1">
    <source>
        <dbReference type="ARBA" id="ARBA00004613"/>
    </source>
</evidence>
<keyword evidence="4" id="KW-0964">Secreted</keyword>
<dbReference type="GO" id="GO:0006641">
    <property type="term" value="P:triglyceride metabolic process"/>
    <property type="evidence" value="ECO:0007669"/>
    <property type="project" value="TreeGrafter"/>
</dbReference>
<evidence type="ECO:0000313" key="8">
    <source>
        <dbReference type="Ensembl" id="ENSPREP00000006707.1"/>
    </source>
</evidence>
<evidence type="ECO:0000256" key="3">
    <source>
        <dbReference type="ARBA" id="ARBA00022448"/>
    </source>
</evidence>
<dbReference type="InterPro" id="IPR006781">
    <property type="entry name" value="ApoC-I"/>
</dbReference>
<reference evidence="8" key="2">
    <citation type="submission" date="2025-08" db="UniProtKB">
        <authorList>
            <consortium name="Ensembl"/>
        </authorList>
    </citation>
    <scope>IDENTIFICATION</scope>
    <source>
        <strain evidence="8">Guanapo</strain>
    </source>
</reference>
<keyword evidence="9" id="KW-1185">Reference proteome</keyword>
<dbReference type="GO" id="GO:0010916">
    <property type="term" value="P:negative regulation of very-low-density lipoprotein particle clearance"/>
    <property type="evidence" value="ECO:0007669"/>
    <property type="project" value="TreeGrafter"/>
</dbReference>
<dbReference type="OMA" id="GTSTRNW"/>
<dbReference type="GO" id="GO:0006869">
    <property type="term" value="P:lipid transport"/>
    <property type="evidence" value="ECO:0007669"/>
    <property type="project" value="UniProtKB-KW"/>
</dbReference>
<sequence>MRLYLAAAVLLLALVAYTEAQDDFAERFSNFGDQLTEFGKNVAEKAKTHYDTISTSEFAVSTRNWFTEQFQKIKTKVNEMASQ</sequence>
<evidence type="ECO:0000313" key="9">
    <source>
        <dbReference type="Proteomes" id="UP000242638"/>
    </source>
</evidence>
<feature type="chain" id="PRO_5018283505" evidence="7">
    <location>
        <begin position="21"/>
        <end position="83"/>
    </location>
</feature>
<dbReference type="STRING" id="8081.ENSPREP00000006707"/>
<dbReference type="GO" id="GO:0034447">
    <property type="term" value="P:very-low-density lipoprotein particle clearance"/>
    <property type="evidence" value="ECO:0007669"/>
    <property type="project" value="TreeGrafter"/>
</dbReference>
<dbReference type="GO" id="GO:0034361">
    <property type="term" value="C:very-low-density lipoprotein particle"/>
    <property type="evidence" value="ECO:0007669"/>
    <property type="project" value="TreeGrafter"/>
</dbReference>
<dbReference type="Gene3D" id="4.10.260.30">
    <property type="entry name" value="Apolipoprotein C-I"/>
    <property type="match status" value="1"/>
</dbReference>
<feature type="signal peptide" evidence="7">
    <location>
        <begin position="1"/>
        <end position="20"/>
    </location>
</feature>
<comment type="similarity">
    <text evidence="2">Belongs to the apolipoprotein C1 family.</text>
</comment>
<dbReference type="Bgee" id="ENSPREG00000004624">
    <property type="expression patterns" value="Expressed in head and 1 other cell type or tissue"/>
</dbReference>
<dbReference type="GO" id="GO:0032375">
    <property type="term" value="P:negative regulation of cholesterol transport"/>
    <property type="evidence" value="ECO:0007669"/>
    <property type="project" value="TreeGrafter"/>
</dbReference>
<dbReference type="PANTHER" id="PTHR16565">
    <property type="entry name" value="APOLIPOPROTEIN C-I"/>
    <property type="match status" value="1"/>
</dbReference>
<dbReference type="InterPro" id="IPR043081">
    <property type="entry name" value="ApoC-1_sf"/>
</dbReference>
<reference evidence="8" key="3">
    <citation type="submission" date="2025-09" db="UniProtKB">
        <authorList>
            <consortium name="Ensembl"/>
        </authorList>
    </citation>
    <scope>IDENTIFICATION</scope>
    <source>
        <strain evidence="8">Guanapo</strain>
    </source>
</reference>
<comment type="subcellular location">
    <subcellularLocation>
        <location evidence="1">Secreted</location>
    </subcellularLocation>
</comment>
<dbReference type="PANTHER" id="PTHR16565:SF2">
    <property type="entry name" value="APOLIPOPROTEIN C-I"/>
    <property type="match status" value="1"/>
</dbReference>
<dbReference type="GeneTree" id="ENSGT00610000087424"/>
<keyword evidence="3" id="KW-0813">Transport</keyword>
<evidence type="ECO:0000256" key="5">
    <source>
        <dbReference type="ARBA" id="ARBA00022729"/>
    </source>
</evidence>
<dbReference type="Ensembl" id="ENSPRET00000006794.1">
    <property type="protein sequence ID" value="ENSPREP00000006707.1"/>
    <property type="gene ID" value="ENSPREG00000004624.1"/>
</dbReference>
<dbReference type="AlphaFoldDB" id="A0A3P9NB05"/>
<dbReference type="OrthoDB" id="8941712at2759"/>
<name>A0A3P9NB05_POERE</name>
<dbReference type="KEGG" id="pret:103477847"/>
<dbReference type="GeneID" id="103477847"/>
<evidence type="ECO:0000256" key="7">
    <source>
        <dbReference type="SAM" id="SignalP"/>
    </source>
</evidence>
<reference evidence="9" key="1">
    <citation type="submission" date="2013-11" db="EMBL/GenBank/DDBJ databases">
        <title>The genomic landscape of the Guanapo guppy.</title>
        <authorList>
            <person name="Kuenstner A."/>
            <person name="Dreyer C."/>
        </authorList>
    </citation>
    <scope>NUCLEOTIDE SEQUENCE</scope>
    <source>
        <strain evidence="9">Guanapo</strain>
    </source>
</reference>
<dbReference type="GO" id="GO:0034364">
    <property type="term" value="C:high-density lipoprotein particle"/>
    <property type="evidence" value="ECO:0007669"/>
    <property type="project" value="TreeGrafter"/>
</dbReference>
<dbReference type="GO" id="GO:0042157">
    <property type="term" value="P:lipoprotein metabolic process"/>
    <property type="evidence" value="ECO:0007669"/>
    <property type="project" value="InterPro"/>
</dbReference>
<dbReference type="Pfam" id="PF04691">
    <property type="entry name" value="ApoC-I"/>
    <property type="match status" value="1"/>
</dbReference>
<dbReference type="CTD" id="341"/>
<proteinExistence type="inferred from homology"/>